<gene>
    <name evidence="5" type="ORF">WKW79_33665</name>
</gene>
<dbReference type="Pfam" id="PF00459">
    <property type="entry name" value="Inositol_P"/>
    <property type="match status" value="1"/>
</dbReference>
<keyword evidence="4" id="KW-0460">Magnesium</keyword>
<sequence>MRGAFELSNLQRLVDLVAEAALREIMPRFTRLTAIEVRQKTSAFDVVTEADEAAESFITRALETDFQGCAVIGEESAGRDPAMLDHLATAPLCFLVDPLDGTKNFSSGLPLFGVMVAVIEAGEVVAGVIHDPVCRNTAVAMRDAGAWSQAEDGSRLQLKVANPVPVREMEGIVGTNFLSEPMRSTVNANLARLGMTNWFRCAAHEYRLAAQGHCHVLFYNRLMPWDHAAGWLIHREAGGIGAHFDGSAYLPSHQSGGLLYAPDESSWYKVIEALLGA</sequence>
<comment type="similarity">
    <text evidence="1">Belongs to the inositol monophosphatase superfamily.</text>
</comment>
<dbReference type="InterPro" id="IPR020583">
    <property type="entry name" value="Inositol_monoP_metal-BS"/>
</dbReference>
<keyword evidence="3" id="KW-0378">Hydrolase</keyword>
<comment type="caution">
    <text evidence="5">The sequence shown here is derived from an EMBL/GenBank/DDBJ whole genome shotgun (WGS) entry which is preliminary data.</text>
</comment>
<proteinExistence type="inferred from homology"/>
<accession>A0ABU8XLL1</accession>
<dbReference type="RefSeq" id="WP_340339588.1">
    <property type="nucleotide sequence ID" value="NZ_JBBKZS010000031.1"/>
</dbReference>
<keyword evidence="2" id="KW-0479">Metal-binding</keyword>
<dbReference type="PRINTS" id="PR00377">
    <property type="entry name" value="IMPHPHTASES"/>
</dbReference>
<dbReference type="PANTHER" id="PTHR20854">
    <property type="entry name" value="INOSITOL MONOPHOSPHATASE"/>
    <property type="match status" value="1"/>
</dbReference>
<dbReference type="PANTHER" id="PTHR20854:SF4">
    <property type="entry name" value="INOSITOL-1-MONOPHOSPHATASE-RELATED"/>
    <property type="match status" value="1"/>
</dbReference>
<organism evidence="5 6">
    <name type="scientific">Variovorax robiniae</name>
    <dbReference type="NCBI Taxonomy" id="1836199"/>
    <lineage>
        <taxon>Bacteria</taxon>
        <taxon>Pseudomonadati</taxon>
        <taxon>Pseudomonadota</taxon>
        <taxon>Betaproteobacteria</taxon>
        <taxon>Burkholderiales</taxon>
        <taxon>Comamonadaceae</taxon>
        <taxon>Variovorax</taxon>
    </lineage>
</organism>
<name>A0ABU8XLL1_9BURK</name>
<keyword evidence="6" id="KW-1185">Reference proteome</keyword>
<evidence type="ECO:0000256" key="3">
    <source>
        <dbReference type="ARBA" id="ARBA00022801"/>
    </source>
</evidence>
<protein>
    <submittedName>
        <fullName evidence="5">Inositol monophosphatase family protein</fullName>
    </submittedName>
</protein>
<evidence type="ECO:0000256" key="2">
    <source>
        <dbReference type="ARBA" id="ARBA00022723"/>
    </source>
</evidence>
<evidence type="ECO:0000256" key="1">
    <source>
        <dbReference type="ARBA" id="ARBA00009759"/>
    </source>
</evidence>
<dbReference type="Gene3D" id="3.40.190.80">
    <property type="match status" value="1"/>
</dbReference>
<dbReference type="Gene3D" id="3.30.540.10">
    <property type="entry name" value="Fructose-1,6-Bisphosphatase, subunit A, domain 1"/>
    <property type="match status" value="1"/>
</dbReference>
<evidence type="ECO:0000313" key="6">
    <source>
        <dbReference type="Proteomes" id="UP001367030"/>
    </source>
</evidence>
<dbReference type="Proteomes" id="UP001367030">
    <property type="component" value="Unassembled WGS sequence"/>
</dbReference>
<evidence type="ECO:0000256" key="4">
    <source>
        <dbReference type="ARBA" id="ARBA00022842"/>
    </source>
</evidence>
<dbReference type="PROSITE" id="PS00629">
    <property type="entry name" value="IMP_1"/>
    <property type="match status" value="1"/>
</dbReference>
<dbReference type="SUPFAM" id="SSF56655">
    <property type="entry name" value="Carbohydrate phosphatase"/>
    <property type="match status" value="1"/>
</dbReference>
<reference evidence="5 6" key="1">
    <citation type="submission" date="2024-03" db="EMBL/GenBank/DDBJ databases">
        <title>Novel species of the genus Variovorax.</title>
        <authorList>
            <person name="Liu Q."/>
            <person name="Xin Y.-H."/>
        </authorList>
    </citation>
    <scope>NUCLEOTIDE SEQUENCE [LARGE SCALE GENOMIC DNA]</scope>
    <source>
        <strain evidence="5 6">KACC 18901</strain>
    </source>
</reference>
<dbReference type="EMBL" id="JBBKZS010000031">
    <property type="protein sequence ID" value="MEJ8859552.1"/>
    <property type="molecule type" value="Genomic_DNA"/>
</dbReference>
<dbReference type="InterPro" id="IPR000760">
    <property type="entry name" value="Inositol_monophosphatase-like"/>
</dbReference>
<evidence type="ECO:0000313" key="5">
    <source>
        <dbReference type="EMBL" id="MEJ8859552.1"/>
    </source>
</evidence>